<sequence>MFSSYDIVCKSQGFYFKFSLSTNGQVLTSGSLDWTVQVSDVASSDLKFTSYVQENCMGIPMLIDVEKKREGLDDLLNLTDYVVCSAKFPQVDLDEDNELDGDDDSIFLACNGL</sequence>
<keyword evidence="2" id="KW-1185">Reference proteome</keyword>
<gene>
    <name evidence="1" type="ORF">POM88_036023</name>
</gene>
<reference evidence="1" key="1">
    <citation type="submission" date="2023-02" db="EMBL/GenBank/DDBJ databases">
        <title>Genome of toxic invasive species Heracleum sosnowskyi carries increased number of genes despite the absence of recent whole-genome duplications.</title>
        <authorList>
            <person name="Schelkunov M."/>
            <person name="Shtratnikova V."/>
            <person name="Makarenko M."/>
            <person name="Klepikova A."/>
            <person name="Omelchenko D."/>
            <person name="Novikova G."/>
            <person name="Obukhova E."/>
            <person name="Bogdanov V."/>
            <person name="Penin A."/>
            <person name="Logacheva M."/>
        </authorList>
    </citation>
    <scope>NUCLEOTIDE SEQUENCE</scope>
    <source>
        <strain evidence="1">Hsosn_3</strain>
        <tissue evidence="1">Leaf</tissue>
    </source>
</reference>
<dbReference type="AlphaFoldDB" id="A0AAD8MDU3"/>
<reference evidence="1" key="2">
    <citation type="submission" date="2023-05" db="EMBL/GenBank/DDBJ databases">
        <authorList>
            <person name="Schelkunov M.I."/>
        </authorList>
    </citation>
    <scope>NUCLEOTIDE SEQUENCE</scope>
    <source>
        <strain evidence="1">Hsosn_3</strain>
        <tissue evidence="1">Leaf</tissue>
    </source>
</reference>
<dbReference type="Proteomes" id="UP001237642">
    <property type="component" value="Unassembled WGS sequence"/>
</dbReference>
<protein>
    <submittedName>
        <fullName evidence="1">Uncharacterized protein</fullName>
    </submittedName>
</protein>
<dbReference type="PANTHER" id="PTHR42774">
    <property type="entry name" value="PHOSPHOTRANSFERASE SYSTEM TRANSPORT PROTEIN"/>
    <property type="match status" value="1"/>
</dbReference>
<dbReference type="InterPro" id="IPR052562">
    <property type="entry name" value="Ketohexokinase-related"/>
</dbReference>
<evidence type="ECO:0000313" key="2">
    <source>
        <dbReference type="Proteomes" id="UP001237642"/>
    </source>
</evidence>
<evidence type="ECO:0000313" key="1">
    <source>
        <dbReference type="EMBL" id="KAK1369931.1"/>
    </source>
</evidence>
<dbReference type="EMBL" id="JAUIZM010000008">
    <property type="protein sequence ID" value="KAK1369931.1"/>
    <property type="molecule type" value="Genomic_DNA"/>
</dbReference>
<name>A0AAD8MDU3_9APIA</name>
<organism evidence="1 2">
    <name type="scientific">Heracleum sosnowskyi</name>
    <dbReference type="NCBI Taxonomy" id="360622"/>
    <lineage>
        <taxon>Eukaryota</taxon>
        <taxon>Viridiplantae</taxon>
        <taxon>Streptophyta</taxon>
        <taxon>Embryophyta</taxon>
        <taxon>Tracheophyta</taxon>
        <taxon>Spermatophyta</taxon>
        <taxon>Magnoliopsida</taxon>
        <taxon>eudicotyledons</taxon>
        <taxon>Gunneridae</taxon>
        <taxon>Pentapetalae</taxon>
        <taxon>asterids</taxon>
        <taxon>campanulids</taxon>
        <taxon>Apiales</taxon>
        <taxon>Apiaceae</taxon>
        <taxon>Apioideae</taxon>
        <taxon>apioid superclade</taxon>
        <taxon>Tordylieae</taxon>
        <taxon>Tordyliinae</taxon>
        <taxon>Heracleum</taxon>
    </lineage>
</organism>
<proteinExistence type="predicted"/>
<comment type="caution">
    <text evidence="1">The sequence shown here is derived from an EMBL/GenBank/DDBJ whole genome shotgun (WGS) entry which is preliminary data.</text>
</comment>
<accession>A0AAD8MDU3</accession>
<dbReference type="PANTHER" id="PTHR42774:SF3">
    <property type="entry name" value="KETOHEXOKINASE"/>
    <property type="match status" value="1"/>
</dbReference>